<dbReference type="AlphaFoldDB" id="L8FSN2"/>
<reference evidence="2" key="1">
    <citation type="submission" date="2010-09" db="EMBL/GenBank/DDBJ databases">
        <title>The genome sequence of Geomyces destructans 20631-21.</title>
        <authorList>
            <consortium name="The Broad Institute Genome Sequencing Platform"/>
            <person name="Cuomo C.A."/>
            <person name="Blehert D.S."/>
            <person name="Lorch J.M."/>
            <person name="Young S.K."/>
            <person name="Zeng Q."/>
            <person name="Gargeya S."/>
            <person name="Fitzgerald M."/>
            <person name="Haas B."/>
            <person name="Abouelleil A."/>
            <person name="Alvarado L."/>
            <person name="Arachchi H.M."/>
            <person name="Berlin A."/>
            <person name="Brown A."/>
            <person name="Chapman S.B."/>
            <person name="Chen Z."/>
            <person name="Dunbar C."/>
            <person name="Freedman E."/>
            <person name="Gearin G."/>
            <person name="Gellesch M."/>
            <person name="Goldberg J."/>
            <person name="Griggs A."/>
            <person name="Gujja S."/>
            <person name="Heiman D."/>
            <person name="Howarth C."/>
            <person name="Larson L."/>
            <person name="Lui A."/>
            <person name="MacDonald P.J.P."/>
            <person name="Montmayeur A."/>
            <person name="Murphy C."/>
            <person name="Neiman D."/>
            <person name="Pearson M."/>
            <person name="Priest M."/>
            <person name="Roberts A."/>
            <person name="Saif S."/>
            <person name="Shea T."/>
            <person name="Shenoy N."/>
            <person name="Sisk P."/>
            <person name="Stolte C."/>
            <person name="Sykes S."/>
            <person name="Wortman J."/>
            <person name="Nusbaum C."/>
            <person name="Birren B."/>
        </authorList>
    </citation>
    <scope>NUCLEOTIDE SEQUENCE [LARGE SCALE GENOMIC DNA]</scope>
    <source>
        <strain evidence="2">ATCC MYA-4855 / 20631-21</strain>
    </source>
</reference>
<organism evidence="1 2">
    <name type="scientific">Pseudogymnoascus destructans (strain ATCC MYA-4855 / 20631-21)</name>
    <name type="common">Bat white-nose syndrome fungus</name>
    <name type="synonym">Geomyces destructans</name>
    <dbReference type="NCBI Taxonomy" id="658429"/>
    <lineage>
        <taxon>Eukaryota</taxon>
        <taxon>Fungi</taxon>
        <taxon>Dikarya</taxon>
        <taxon>Ascomycota</taxon>
        <taxon>Pezizomycotina</taxon>
        <taxon>Leotiomycetes</taxon>
        <taxon>Thelebolales</taxon>
        <taxon>Thelebolaceae</taxon>
        <taxon>Pseudogymnoascus</taxon>
    </lineage>
</organism>
<name>L8FSN2_PSED2</name>
<evidence type="ECO:0000313" key="1">
    <source>
        <dbReference type="EMBL" id="ELR03569.1"/>
    </source>
</evidence>
<dbReference type="EMBL" id="GL573318">
    <property type="protein sequence ID" value="ELR03569.1"/>
    <property type="molecule type" value="Genomic_DNA"/>
</dbReference>
<sequence length="119" mass="13045">MSRVVLGASAPCVDCFMDETFHFWRSAQSISLLHQRVTSPTSAWRISLASILSNTVLQICASPRVVCMMHPWTFLSIQSANAWRWAAGDPEREGPASPNSQAVVGFRGAGLPLIRWATS</sequence>
<dbReference type="Proteomes" id="UP000011064">
    <property type="component" value="Unassembled WGS sequence"/>
</dbReference>
<proteinExistence type="predicted"/>
<accession>L8FSN2</accession>
<dbReference type="HOGENOM" id="CLU_2062488_0_0_1"/>
<dbReference type="VEuPathDB" id="FungiDB:GMDG_06227"/>
<gene>
    <name evidence="1" type="ORF">GMDG_06227</name>
</gene>
<evidence type="ECO:0000313" key="2">
    <source>
        <dbReference type="Proteomes" id="UP000011064"/>
    </source>
</evidence>
<dbReference type="InParanoid" id="L8FSN2"/>
<keyword evidence="2" id="KW-1185">Reference proteome</keyword>
<protein>
    <submittedName>
        <fullName evidence="1">Uncharacterized protein</fullName>
    </submittedName>
</protein>